<dbReference type="Gene3D" id="3.10.490.10">
    <property type="entry name" value="Gamma-glutamyl cyclotransferase-like"/>
    <property type="match status" value="1"/>
</dbReference>
<evidence type="ECO:0000313" key="4">
    <source>
        <dbReference type="Proteomes" id="UP000664203"/>
    </source>
</evidence>
<keyword evidence="4" id="KW-1185">Reference proteome</keyword>
<dbReference type="Proteomes" id="UP000664203">
    <property type="component" value="Unassembled WGS sequence"/>
</dbReference>
<dbReference type="AlphaFoldDB" id="A0A8H3EWY6"/>
<reference evidence="3" key="1">
    <citation type="submission" date="2021-03" db="EMBL/GenBank/DDBJ databases">
        <authorList>
            <person name="Tagirdzhanova G."/>
        </authorList>
    </citation>
    <scope>NUCLEOTIDE SEQUENCE</scope>
</reference>
<dbReference type="CDD" id="cd06661">
    <property type="entry name" value="GGCT_like"/>
    <property type="match status" value="1"/>
</dbReference>
<feature type="region of interest" description="Disordered" evidence="1">
    <location>
        <begin position="1"/>
        <end position="46"/>
    </location>
</feature>
<dbReference type="Pfam" id="PF06094">
    <property type="entry name" value="GGACT"/>
    <property type="match status" value="1"/>
</dbReference>
<dbReference type="InterPro" id="IPR013024">
    <property type="entry name" value="GGCT-like"/>
</dbReference>
<feature type="compositionally biased region" description="Pro residues" evidence="1">
    <location>
        <begin position="36"/>
        <end position="46"/>
    </location>
</feature>
<dbReference type="OrthoDB" id="3262926at2759"/>
<proteinExistence type="predicted"/>
<gene>
    <name evidence="3" type="ORF">ALECFALPRED_008656</name>
</gene>
<organism evidence="3 4">
    <name type="scientific">Alectoria fallacina</name>
    <dbReference type="NCBI Taxonomy" id="1903189"/>
    <lineage>
        <taxon>Eukaryota</taxon>
        <taxon>Fungi</taxon>
        <taxon>Dikarya</taxon>
        <taxon>Ascomycota</taxon>
        <taxon>Pezizomycotina</taxon>
        <taxon>Lecanoromycetes</taxon>
        <taxon>OSLEUM clade</taxon>
        <taxon>Lecanoromycetidae</taxon>
        <taxon>Lecanorales</taxon>
        <taxon>Lecanorineae</taxon>
        <taxon>Parmeliaceae</taxon>
        <taxon>Alectoria</taxon>
    </lineage>
</organism>
<evidence type="ECO:0000256" key="1">
    <source>
        <dbReference type="SAM" id="MobiDB-lite"/>
    </source>
</evidence>
<evidence type="ECO:0000313" key="3">
    <source>
        <dbReference type="EMBL" id="CAF9913170.1"/>
    </source>
</evidence>
<feature type="domain" description="Gamma-glutamylcyclotransferase AIG2-like" evidence="2">
    <location>
        <begin position="121"/>
        <end position="194"/>
    </location>
</feature>
<comment type="caution">
    <text evidence="3">The sequence shown here is derived from an EMBL/GenBank/DDBJ whole genome shotgun (WGS) entry which is preliminary data.</text>
</comment>
<sequence length="216" mass="23916">MPLKVTDSIDDAGYNSMPSLMTDASPISLPTSPMKSVPPSPPPTPPPIPYHLGEQPSGIRQEFDKTSSMVQKFKSAPPNWLTSGYTLDDRIPPEPCEFRKVSYFFYGTLQDLKTLSNILEKKGTYKALVDGPMGAIVEGAAYEVQTEEDETRLAAYETNAYETASCLINLKTERGGSTSQTISGKTFRYAGDPKALREKRFDRKLWVKNMVPGFGF</sequence>
<dbReference type="EMBL" id="CAJPDR010000060">
    <property type="protein sequence ID" value="CAF9913170.1"/>
    <property type="molecule type" value="Genomic_DNA"/>
</dbReference>
<protein>
    <recommendedName>
        <fullName evidence="2">Gamma-glutamylcyclotransferase AIG2-like domain-containing protein</fullName>
    </recommendedName>
</protein>
<name>A0A8H3EWY6_9LECA</name>
<evidence type="ECO:0000259" key="2">
    <source>
        <dbReference type="Pfam" id="PF06094"/>
    </source>
</evidence>
<accession>A0A8H3EWY6</accession>
<dbReference type="InterPro" id="IPR009288">
    <property type="entry name" value="AIG2-like_dom"/>
</dbReference>